<accession>A0A5P2CEJ2</accession>
<dbReference type="Proteomes" id="UP000324015">
    <property type="component" value="Chromosome"/>
</dbReference>
<protein>
    <submittedName>
        <fullName evidence="2">Nucleopolyhedrovirus P10 family protein</fullName>
    </submittedName>
</protein>
<evidence type="ECO:0000313" key="3">
    <source>
        <dbReference type="Proteomes" id="UP000324015"/>
    </source>
</evidence>
<evidence type="ECO:0000313" key="2">
    <source>
        <dbReference type="EMBL" id="QES40863.1"/>
    </source>
</evidence>
<evidence type="ECO:0000256" key="1">
    <source>
        <dbReference type="SAM" id="MobiDB-lite"/>
    </source>
</evidence>
<feature type="region of interest" description="Disordered" evidence="1">
    <location>
        <begin position="130"/>
        <end position="170"/>
    </location>
</feature>
<dbReference type="AlphaFoldDB" id="A0A5P2CEJ2"/>
<dbReference type="EMBL" id="CP029191">
    <property type="protein sequence ID" value="QES40863.1"/>
    <property type="molecule type" value="Genomic_DNA"/>
</dbReference>
<dbReference type="RefSeq" id="WP_150183398.1">
    <property type="nucleotide sequence ID" value="NZ_CP029191.1"/>
</dbReference>
<proteinExistence type="predicted"/>
<gene>
    <name evidence="2" type="ORF">DEJ49_07510</name>
</gene>
<sequence length="250" mass="25552">MTGEGWTQAVRRQLGLGRVLPLGGAADGAWVTESAADGALRQMAERVPGVRLGTLRIALAAPAEAGTPAVPPPPSALPPGPLRITGEFAAVAAEPLPAAADRLRAALYEAAAGLGLVAAEVDLKVTALLDETDGTDDAPTRQTEAPARQTDDPPYPPTTDEPDSGDEDEARAGRAALAVPGVTRLTGVLGRAVHFEEPAATGTLPRRHARVELATDHEHRALDVALAVREAVGAALPDSPSVAVLVTEVG</sequence>
<reference evidence="2 3" key="1">
    <citation type="submission" date="2018-05" db="EMBL/GenBank/DDBJ databases">
        <title>Streptomyces venezuelae.</title>
        <authorList>
            <person name="Kim W."/>
            <person name="Lee N."/>
            <person name="Cho B.-K."/>
        </authorList>
    </citation>
    <scope>NUCLEOTIDE SEQUENCE [LARGE SCALE GENOMIC DNA]</scope>
    <source>
        <strain evidence="2 3">ATCC 14585</strain>
    </source>
</reference>
<name>A0A5P2CEJ2_STRVZ</name>
<feature type="compositionally biased region" description="Acidic residues" evidence="1">
    <location>
        <begin position="160"/>
        <end position="169"/>
    </location>
</feature>
<organism evidence="2 3">
    <name type="scientific">Streptomyces venezuelae</name>
    <dbReference type="NCBI Taxonomy" id="54571"/>
    <lineage>
        <taxon>Bacteria</taxon>
        <taxon>Bacillati</taxon>
        <taxon>Actinomycetota</taxon>
        <taxon>Actinomycetes</taxon>
        <taxon>Kitasatosporales</taxon>
        <taxon>Streptomycetaceae</taxon>
        <taxon>Streptomyces</taxon>
    </lineage>
</organism>